<name>A0A645FFB4_9ZZZZ</name>
<organism evidence="2">
    <name type="scientific">bioreactor metagenome</name>
    <dbReference type="NCBI Taxonomy" id="1076179"/>
    <lineage>
        <taxon>unclassified sequences</taxon>
        <taxon>metagenomes</taxon>
        <taxon>ecological metagenomes</taxon>
    </lineage>
</organism>
<accession>A0A645FFB4</accession>
<proteinExistence type="predicted"/>
<feature type="compositionally biased region" description="Basic and acidic residues" evidence="1">
    <location>
        <begin position="47"/>
        <end position="66"/>
    </location>
</feature>
<feature type="compositionally biased region" description="Basic and acidic residues" evidence="1">
    <location>
        <begin position="1"/>
        <end position="37"/>
    </location>
</feature>
<gene>
    <name evidence="2" type="ORF">SDC9_159484</name>
</gene>
<dbReference type="AlphaFoldDB" id="A0A645FFB4"/>
<protein>
    <submittedName>
        <fullName evidence="2">Uncharacterized protein</fullName>
    </submittedName>
</protein>
<sequence length="111" mass="12099">MHREGMAEARLRNAPVEHREIGRMEDAVAQPGERRGGDQPGQAAGEVQRDAGQHETADAGEEHAEGAETVDEEAGGSLADPGNHEEDRHRHADGSEVEAEIGHQPREQRRQ</sequence>
<evidence type="ECO:0000256" key="1">
    <source>
        <dbReference type="SAM" id="MobiDB-lite"/>
    </source>
</evidence>
<comment type="caution">
    <text evidence="2">The sequence shown here is derived from an EMBL/GenBank/DDBJ whole genome shotgun (WGS) entry which is preliminary data.</text>
</comment>
<feature type="region of interest" description="Disordered" evidence="1">
    <location>
        <begin position="1"/>
        <end position="111"/>
    </location>
</feature>
<feature type="compositionally biased region" description="Basic and acidic residues" evidence="1">
    <location>
        <begin position="82"/>
        <end position="111"/>
    </location>
</feature>
<reference evidence="2" key="1">
    <citation type="submission" date="2019-08" db="EMBL/GenBank/DDBJ databases">
        <authorList>
            <person name="Kucharzyk K."/>
            <person name="Murdoch R.W."/>
            <person name="Higgins S."/>
            <person name="Loffler F."/>
        </authorList>
    </citation>
    <scope>NUCLEOTIDE SEQUENCE</scope>
</reference>
<dbReference type="EMBL" id="VSSQ01058465">
    <property type="protein sequence ID" value="MPN12172.1"/>
    <property type="molecule type" value="Genomic_DNA"/>
</dbReference>
<evidence type="ECO:0000313" key="2">
    <source>
        <dbReference type="EMBL" id="MPN12172.1"/>
    </source>
</evidence>